<keyword evidence="2" id="KW-1185">Reference proteome</keyword>
<dbReference type="Proteomes" id="UP000191612">
    <property type="component" value="Unassembled WGS sequence"/>
</dbReference>
<proteinExistence type="predicted"/>
<protein>
    <submittedName>
        <fullName evidence="1">Uncharacterized protein</fullName>
    </submittedName>
</protein>
<evidence type="ECO:0000313" key="2">
    <source>
        <dbReference type="Proteomes" id="UP000191612"/>
    </source>
</evidence>
<comment type="caution">
    <text evidence="1">The sequence shown here is derived from an EMBL/GenBank/DDBJ whole genome shotgun (WGS) entry which is preliminary data.</text>
</comment>
<reference evidence="2" key="1">
    <citation type="journal article" date="2017" name="Nat. Microbiol.">
        <title>Global analysis of biosynthetic gene clusters reveals vast potential of secondary metabolite production in Penicillium species.</title>
        <authorList>
            <person name="Nielsen J.C."/>
            <person name="Grijseels S."/>
            <person name="Prigent S."/>
            <person name="Ji B."/>
            <person name="Dainat J."/>
            <person name="Nielsen K.F."/>
            <person name="Frisvad J.C."/>
            <person name="Workman M."/>
            <person name="Nielsen J."/>
        </authorList>
    </citation>
    <scope>NUCLEOTIDE SEQUENCE [LARGE SCALE GENOMIC DNA]</scope>
    <source>
        <strain evidence="2">IBT 29525</strain>
    </source>
</reference>
<accession>A0A1V6RLZ6</accession>
<organism evidence="1 2">
    <name type="scientific">Penicillium solitum</name>
    <dbReference type="NCBI Taxonomy" id="60172"/>
    <lineage>
        <taxon>Eukaryota</taxon>
        <taxon>Fungi</taxon>
        <taxon>Dikarya</taxon>
        <taxon>Ascomycota</taxon>
        <taxon>Pezizomycotina</taxon>
        <taxon>Eurotiomycetes</taxon>
        <taxon>Eurotiomycetidae</taxon>
        <taxon>Eurotiales</taxon>
        <taxon>Aspergillaceae</taxon>
        <taxon>Penicillium</taxon>
    </lineage>
</organism>
<sequence>MTKRKIVNEILSLRSRVHSFTQWKASMKNLTAMVQGEEYELPTMAISELDIGDVQSMLNLSFSLNNTDLRNQPVVDPFAIYTEWMEFTRDAFGNGKGNEALTRVTLNNLLVYAHRHATSRSDNLNNTIHINAEGHWRYGPVVHKGTKFDLIGRPDYSISYGISKDLTVSVVVVEAKSGTMATSGVA</sequence>
<name>A0A1V6RLZ6_9EURO</name>
<dbReference type="EMBL" id="MDYO01000002">
    <property type="protein sequence ID" value="OQE02373.1"/>
    <property type="molecule type" value="Genomic_DNA"/>
</dbReference>
<evidence type="ECO:0000313" key="1">
    <source>
        <dbReference type="EMBL" id="OQE02373.1"/>
    </source>
</evidence>
<gene>
    <name evidence="1" type="ORF">PENSOL_c002G01454</name>
</gene>
<dbReference type="STRING" id="60172.A0A1V6RLZ6"/>
<dbReference type="AlphaFoldDB" id="A0A1V6RLZ6"/>